<reference evidence="2" key="1">
    <citation type="submission" date="2017-03" db="EMBL/GenBank/DDBJ databases">
        <title>Chloroplast genome evolution in siphonous green algae.</title>
        <authorList>
            <person name="Cremen M.C."/>
            <person name="Marcelino V.R."/>
            <person name="Verbruggen H."/>
        </authorList>
    </citation>
    <scope>NUCLEOTIDE SEQUENCE</scope>
</reference>
<dbReference type="InterPro" id="IPR001584">
    <property type="entry name" value="Integrase_cat-core"/>
</dbReference>
<dbReference type="InterPro" id="IPR012337">
    <property type="entry name" value="RNaseH-like_sf"/>
</dbReference>
<dbReference type="RefSeq" id="YP_009472461.1">
    <property type="nucleotide sequence ID" value="NC_037363.1"/>
</dbReference>
<dbReference type="Pfam" id="PF13683">
    <property type="entry name" value="rve_3"/>
    <property type="match status" value="1"/>
</dbReference>
<evidence type="ECO:0000259" key="1">
    <source>
        <dbReference type="PROSITE" id="PS50994"/>
    </source>
</evidence>
<dbReference type="SUPFAM" id="SSF53098">
    <property type="entry name" value="Ribonuclease H-like"/>
    <property type="match status" value="1"/>
</dbReference>
<evidence type="ECO:0000313" key="2">
    <source>
        <dbReference type="EMBL" id="ARO74113.1"/>
    </source>
</evidence>
<proteinExistence type="predicted"/>
<geneLocation type="chloroplast" evidence="2"/>
<dbReference type="PROSITE" id="PS50994">
    <property type="entry name" value="INTEGRASE"/>
    <property type="match status" value="1"/>
</dbReference>
<accession>A0A2P0QH63</accession>
<keyword evidence="2" id="KW-0150">Chloroplast</keyword>
<feature type="domain" description="Integrase catalytic" evidence="1">
    <location>
        <begin position="1"/>
        <end position="161"/>
    </location>
</feature>
<organism evidence="2">
    <name type="scientific">Bryopsis sp. HV04063</name>
    <dbReference type="NCBI Taxonomy" id="1979421"/>
    <lineage>
        <taxon>Eukaryota</taxon>
        <taxon>Viridiplantae</taxon>
        <taxon>Chlorophyta</taxon>
        <taxon>core chlorophytes</taxon>
        <taxon>Ulvophyceae</taxon>
        <taxon>TCBD clade</taxon>
        <taxon>Bryopsidales</taxon>
        <taxon>Bryopsidineae</taxon>
        <taxon>Bryopsidaceae</taxon>
        <taxon>Bryopsis</taxon>
    </lineage>
</organism>
<sequence length="180" mass="20844">MLMVYDLGNGEIVGVKVFKFNKDKNRKTKKDGISSIYVAKFFKQLFIKYDIPNIEHLLMIHTDRGTEFLSKEYVGLQHTFPIKLSMTDGYEPTQNAVAERLNKTFKNQLKNIKPTIPQSSSSIQKLQTVINKRVQNFNRDFKTSRNLNLGATLLREFFNSSDQDIPTTVMCYDLHASQKR</sequence>
<name>A0A2P0QH63_9CHLO</name>
<dbReference type="InterPro" id="IPR036397">
    <property type="entry name" value="RNaseH_sf"/>
</dbReference>
<dbReference type="AlphaFoldDB" id="A0A2P0QH63"/>
<dbReference type="GeneID" id="37277540"/>
<protein>
    <recommendedName>
        <fullName evidence="1">Integrase catalytic domain-containing protein</fullName>
    </recommendedName>
</protein>
<dbReference type="Gene3D" id="3.30.420.10">
    <property type="entry name" value="Ribonuclease H-like superfamily/Ribonuclease H"/>
    <property type="match status" value="1"/>
</dbReference>
<dbReference type="GO" id="GO:0003676">
    <property type="term" value="F:nucleic acid binding"/>
    <property type="evidence" value="ECO:0007669"/>
    <property type="project" value="InterPro"/>
</dbReference>
<dbReference type="EMBL" id="KY819063">
    <property type="protein sequence ID" value="ARO74113.1"/>
    <property type="molecule type" value="Genomic_DNA"/>
</dbReference>
<gene>
    <name evidence="2" type="primary">orf180</name>
</gene>
<dbReference type="GO" id="GO:0015074">
    <property type="term" value="P:DNA integration"/>
    <property type="evidence" value="ECO:0007669"/>
    <property type="project" value="InterPro"/>
</dbReference>
<keyword evidence="2" id="KW-0934">Plastid</keyword>